<evidence type="ECO:0000313" key="8">
    <source>
        <dbReference type="Proteomes" id="UP000431269"/>
    </source>
</evidence>
<dbReference type="GO" id="GO:0017004">
    <property type="term" value="P:cytochrome complex assembly"/>
    <property type="evidence" value="ECO:0007669"/>
    <property type="project" value="UniProtKB-KW"/>
</dbReference>
<gene>
    <name evidence="7" type="primary">tlpA</name>
    <name evidence="7" type="ORF">DSM104635_02896</name>
</gene>
<accession>A0A6I6MLA7</accession>
<sequence length="206" mass="21812">MDTSTGTPGGQRNWALWAALAMVAAGAIAVLYVLFAAASKPETASGLSRFATGELTRLTVMEAPPPLPTRTLQDGSGADVTLGDFRGQVMVVNLWATWCAPCVEEMPTLGALQRRFGDRIRVVAISADSEADRQKARTQLAQLTDNTLPFYIDISRGVLFDAQAPGMPVTIIYDMRGAEVARLAGGADWGSDDAARLIEALLAGDA</sequence>
<proteinExistence type="predicted"/>
<feature type="domain" description="Thioredoxin" evidence="6">
    <location>
        <begin position="61"/>
        <end position="203"/>
    </location>
</feature>
<reference evidence="8" key="1">
    <citation type="submission" date="2019-12" db="EMBL/GenBank/DDBJ databases">
        <title>Complete genome of Terracaulis silvestris 0127_4.</title>
        <authorList>
            <person name="Vieira S."/>
            <person name="Riedel T."/>
            <person name="Sproer C."/>
            <person name="Pascual J."/>
            <person name="Boedeker C."/>
            <person name="Overmann J."/>
        </authorList>
    </citation>
    <scope>NUCLEOTIDE SEQUENCE [LARGE SCALE GENOMIC DNA]</scope>
    <source>
        <strain evidence="8">0127_4</strain>
    </source>
</reference>
<keyword evidence="3" id="KW-1015">Disulfide bond</keyword>
<keyword evidence="5" id="KW-0472">Membrane</keyword>
<name>A0A6I6MLA7_9CAUL</name>
<dbReference type="RefSeq" id="WP_158766856.1">
    <property type="nucleotide sequence ID" value="NZ_CP047045.1"/>
</dbReference>
<dbReference type="GO" id="GO:0016209">
    <property type="term" value="F:antioxidant activity"/>
    <property type="evidence" value="ECO:0007669"/>
    <property type="project" value="InterPro"/>
</dbReference>
<dbReference type="InterPro" id="IPR000866">
    <property type="entry name" value="AhpC/TSA"/>
</dbReference>
<keyword evidence="5" id="KW-0812">Transmembrane</keyword>
<dbReference type="GO" id="GO:0015036">
    <property type="term" value="F:disulfide oxidoreductase activity"/>
    <property type="evidence" value="ECO:0007669"/>
    <property type="project" value="UniProtKB-ARBA"/>
</dbReference>
<organism evidence="7 8">
    <name type="scientific">Terricaulis silvestris</name>
    <dbReference type="NCBI Taxonomy" id="2686094"/>
    <lineage>
        <taxon>Bacteria</taxon>
        <taxon>Pseudomonadati</taxon>
        <taxon>Pseudomonadota</taxon>
        <taxon>Alphaproteobacteria</taxon>
        <taxon>Caulobacterales</taxon>
        <taxon>Caulobacteraceae</taxon>
        <taxon>Terricaulis</taxon>
    </lineage>
</organism>
<evidence type="ECO:0000259" key="6">
    <source>
        <dbReference type="PROSITE" id="PS51352"/>
    </source>
</evidence>
<dbReference type="InterPro" id="IPR036249">
    <property type="entry name" value="Thioredoxin-like_sf"/>
</dbReference>
<evidence type="ECO:0000256" key="5">
    <source>
        <dbReference type="SAM" id="Phobius"/>
    </source>
</evidence>
<dbReference type="EMBL" id="CP047045">
    <property type="protein sequence ID" value="QGZ96040.1"/>
    <property type="molecule type" value="Genomic_DNA"/>
</dbReference>
<dbReference type="AlphaFoldDB" id="A0A6I6MLA7"/>
<keyword evidence="5" id="KW-1133">Transmembrane helix</keyword>
<keyword evidence="8" id="KW-1185">Reference proteome</keyword>
<evidence type="ECO:0000256" key="3">
    <source>
        <dbReference type="ARBA" id="ARBA00023157"/>
    </source>
</evidence>
<dbReference type="PROSITE" id="PS00194">
    <property type="entry name" value="THIOREDOXIN_1"/>
    <property type="match status" value="1"/>
</dbReference>
<dbReference type="CDD" id="cd02966">
    <property type="entry name" value="TlpA_like_family"/>
    <property type="match status" value="1"/>
</dbReference>
<evidence type="ECO:0000256" key="4">
    <source>
        <dbReference type="ARBA" id="ARBA00023284"/>
    </source>
</evidence>
<dbReference type="PROSITE" id="PS51352">
    <property type="entry name" value="THIOREDOXIN_2"/>
    <property type="match status" value="1"/>
</dbReference>
<evidence type="ECO:0000256" key="1">
    <source>
        <dbReference type="ARBA" id="ARBA00004196"/>
    </source>
</evidence>
<comment type="subcellular location">
    <subcellularLocation>
        <location evidence="1">Cell envelope</location>
    </subcellularLocation>
</comment>
<dbReference type="PANTHER" id="PTHR42852:SF6">
    <property type="entry name" value="THIOL:DISULFIDE INTERCHANGE PROTEIN DSBE"/>
    <property type="match status" value="1"/>
</dbReference>
<dbReference type="KEGG" id="tsv:DSM104635_02896"/>
<keyword evidence="2" id="KW-0201">Cytochrome c-type biogenesis</keyword>
<protein>
    <submittedName>
        <fullName evidence="7">Cytochrome c biogenesis protein TlpA</fullName>
    </submittedName>
</protein>
<dbReference type="Proteomes" id="UP000431269">
    <property type="component" value="Chromosome"/>
</dbReference>
<dbReference type="GO" id="GO:0030313">
    <property type="term" value="C:cell envelope"/>
    <property type="evidence" value="ECO:0007669"/>
    <property type="project" value="UniProtKB-SubCell"/>
</dbReference>
<evidence type="ECO:0000313" key="7">
    <source>
        <dbReference type="EMBL" id="QGZ96040.1"/>
    </source>
</evidence>
<dbReference type="SUPFAM" id="SSF52833">
    <property type="entry name" value="Thioredoxin-like"/>
    <property type="match status" value="1"/>
</dbReference>
<dbReference type="Gene3D" id="3.40.30.10">
    <property type="entry name" value="Glutaredoxin"/>
    <property type="match status" value="1"/>
</dbReference>
<dbReference type="Pfam" id="PF00578">
    <property type="entry name" value="AhpC-TSA"/>
    <property type="match status" value="1"/>
</dbReference>
<feature type="transmembrane region" description="Helical" evidence="5">
    <location>
        <begin position="14"/>
        <end position="35"/>
    </location>
</feature>
<dbReference type="InterPro" id="IPR013766">
    <property type="entry name" value="Thioredoxin_domain"/>
</dbReference>
<keyword evidence="4" id="KW-0676">Redox-active center</keyword>
<evidence type="ECO:0000256" key="2">
    <source>
        <dbReference type="ARBA" id="ARBA00022748"/>
    </source>
</evidence>
<dbReference type="InterPro" id="IPR050553">
    <property type="entry name" value="Thioredoxin_ResA/DsbE_sf"/>
</dbReference>
<dbReference type="PANTHER" id="PTHR42852">
    <property type="entry name" value="THIOL:DISULFIDE INTERCHANGE PROTEIN DSBE"/>
    <property type="match status" value="1"/>
</dbReference>
<dbReference type="InterPro" id="IPR017937">
    <property type="entry name" value="Thioredoxin_CS"/>
</dbReference>